<dbReference type="EMBL" id="CM026432">
    <property type="protein sequence ID" value="KAG0557737.1"/>
    <property type="molecule type" value="Genomic_DNA"/>
</dbReference>
<comment type="caution">
    <text evidence="2">The sequence shown here is derived from an EMBL/GenBank/DDBJ whole genome shotgun (WGS) entry which is preliminary data.</text>
</comment>
<dbReference type="PANTHER" id="PTHR31672">
    <property type="entry name" value="BNACNNG10540D PROTEIN"/>
    <property type="match status" value="1"/>
</dbReference>
<evidence type="ECO:0000313" key="2">
    <source>
        <dbReference type="EMBL" id="KAG0557737.1"/>
    </source>
</evidence>
<dbReference type="InterPro" id="IPR036047">
    <property type="entry name" value="F-box-like_dom_sf"/>
</dbReference>
<organism evidence="2 3">
    <name type="scientific">Ceratodon purpureus</name>
    <name type="common">Fire moss</name>
    <name type="synonym">Dicranum purpureum</name>
    <dbReference type="NCBI Taxonomy" id="3225"/>
    <lineage>
        <taxon>Eukaryota</taxon>
        <taxon>Viridiplantae</taxon>
        <taxon>Streptophyta</taxon>
        <taxon>Embryophyta</taxon>
        <taxon>Bryophyta</taxon>
        <taxon>Bryophytina</taxon>
        <taxon>Bryopsida</taxon>
        <taxon>Dicranidae</taxon>
        <taxon>Pseudoditrichales</taxon>
        <taxon>Ditrichaceae</taxon>
        <taxon>Ceratodon</taxon>
    </lineage>
</organism>
<gene>
    <name evidence="2" type="ORF">KC19_11G153300</name>
</gene>
<proteinExistence type="predicted"/>
<dbReference type="InterPro" id="IPR001810">
    <property type="entry name" value="F-box_dom"/>
</dbReference>
<dbReference type="SUPFAM" id="SSF81383">
    <property type="entry name" value="F-box domain"/>
    <property type="match status" value="1"/>
</dbReference>
<dbReference type="AlphaFoldDB" id="A0A8T0GGR3"/>
<keyword evidence="3" id="KW-1185">Reference proteome</keyword>
<feature type="domain" description="F-box" evidence="1">
    <location>
        <begin position="30"/>
        <end position="61"/>
    </location>
</feature>
<dbReference type="PANTHER" id="PTHR31672:SF2">
    <property type="entry name" value="F-BOX DOMAIN-CONTAINING PROTEIN"/>
    <property type="match status" value="1"/>
</dbReference>
<dbReference type="SUPFAM" id="SSF50965">
    <property type="entry name" value="Galactose oxidase, central domain"/>
    <property type="match status" value="1"/>
</dbReference>
<protein>
    <recommendedName>
        <fullName evidence="1">F-box domain-containing protein</fullName>
    </recommendedName>
</protein>
<accession>A0A8T0GGR3</accession>
<evidence type="ECO:0000313" key="3">
    <source>
        <dbReference type="Proteomes" id="UP000822688"/>
    </source>
</evidence>
<dbReference type="InterPro" id="IPR050796">
    <property type="entry name" value="SCF_F-box_component"/>
</dbReference>
<dbReference type="InterPro" id="IPR011043">
    <property type="entry name" value="Gal_Oxase/kelch_b-propeller"/>
</dbReference>
<dbReference type="OrthoDB" id="1885938at2759"/>
<name>A0A8T0GGR3_CERPU</name>
<dbReference type="Proteomes" id="UP000822688">
    <property type="component" value="Chromosome 11"/>
</dbReference>
<dbReference type="Pfam" id="PF00646">
    <property type="entry name" value="F-box"/>
    <property type="match status" value="1"/>
</dbReference>
<reference evidence="2 3" key="1">
    <citation type="submission" date="2020-06" db="EMBL/GenBank/DDBJ databases">
        <title>WGS assembly of Ceratodon purpureus strain R40.</title>
        <authorList>
            <person name="Carey S.B."/>
            <person name="Jenkins J."/>
            <person name="Shu S."/>
            <person name="Lovell J.T."/>
            <person name="Sreedasyam A."/>
            <person name="Maumus F."/>
            <person name="Tiley G.P."/>
            <person name="Fernandez-Pozo N."/>
            <person name="Barry K."/>
            <person name="Chen C."/>
            <person name="Wang M."/>
            <person name="Lipzen A."/>
            <person name="Daum C."/>
            <person name="Saski C.A."/>
            <person name="Payton A.C."/>
            <person name="Mcbreen J.C."/>
            <person name="Conrad R.E."/>
            <person name="Kollar L.M."/>
            <person name="Olsson S."/>
            <person name="Huttunen S."/>
            <person name="Landis J.B."/>
            <person name="Wickett N.J."/>
            <person name="Johnson M.G."/>
            <person name="Rensing S.A."/>
            <person name="Grimwood J."/>
            <person name="Schmutz J."/>
            <person name="Mcdaniel S.F."/>
        </authorList>
    </citation>
    <scope>NUCLEOTIDE SEQUENCE [LARGE SCALE GENOMIC DNA]</scope>
    <source>
        <strain evidence="2 3">R40</strain>
    </source>
</reference>
<evidence type="ECO:0000259" key="1">
    <source>
        <dbReference type="Pfam" id="PF00646"/>
    </source>
</evidence>
<sequence length="377" mass="43688">MAKLTGEQGKGSGEEMDAELWGSLQRYIGLEKVYTKLPFREFFQLRLVCKEWNRLAGDRAFLEETYKDFILPEPYFVLDAEGPDDKVRGLLARDGRTKLWTWTRLPNGNEFWSVAGLALSNVLKSKDEAERFVFNLHTRNKFTLPPPIEQTLQLRPYSGMEVDTSVRPYAYKLMQGNDDAITQIYDSRTNTWTAKNSHQYGMSPGKAIAAFAKGVLFIRCELDEIVIYDTARDAWDGINPPPNGDSDDFLRGIGAWQDRIFHPSVNPKQKVIRVWELTNLAEEEWTEVDTMPGELYSWLFYENSNPPVDYRDVQILASYCKEWILIYAWWIDDEEMIARGERFVMFNLVTKIWEKLELPFGPLGEHFPSQGELYAIS</sequence>